<comment type="caution">
    <text evidence="2">The sequence shown here is derived from an EMBL/GenBank/DDBJ whole genome shotgun (WGS) entry which is preliminary data.</text>
</comment>
<proteinExistence type="predicted"/>
<dbReference type="EMBL" id="DVIQ01000073">
    <property type="protein sequence ID" value="HIS32208.1"/>
    <property type="molecule type" value="Genomic_DNA"/>
</dbReference>
<evidence type="ECO:0000313" key="2">
    <source>
        <dbReference type="EMBL" id="HIS32208.1"/>
    </source>
</evidence>
<name>A0A9D1JKY3_9FIRM</name>
<evidence type="ECO:0000313" key="3">
    <source>
        <dbReference type="Proteomes" id="UP000823935"/>
    </source>
</evidence>
<evidence type="ECO:0000259" key="1">
    <source>
        <dbReference type="Pfam" id="PF13274"/>
    </source>
</evidence>
<reference evidence="2" key="2">
    <citation type="journal article" date="2021" name="PeerJ">
        <title>Extensive microbial diversity within the chicken gut microbiome revealed by metagenomics and culture.</title>
        <authorList>
            <person name="Gilroy R."/>
            <person name="Ravi A."/>
            <person name="Getino M."/>
            <person name="Pursley I."/>
            <person name="Horton D.L."/>
            <person name="Alikhan N.F."/>
            <person name="Baker D."/>
            <person name="Gharbi K."/>
            <person name="Hall N."/>
            <person name="Watson M."/>
            <person name="Adriaenssens E.M."/>
            <person name="Foster-Nyarko E."/>
            <person name="Jarju S."/>
            <person name="Secka A."/>
            <person name="Antonio M."/>
            <person name="Oren A."/>
            <person name="Chaudhuri R.R."/>
            <person name="La Ragione R."/>
            <person name="Hildebrand F."/>
            <person name="Pallen M.J."/>
        </authorList>
    </citation>
    <scope>NUCLEOTIDE SEQUENCE</scope>
    <source>
        <strain evidence="2">CHK190-19873</strain>
    </source>
</reference>
<dbReference type="InterPro" id="IPR025272">
    <property type="entry name" value="SocA_Panacea"/>
</dbReference>
<organism evidence="2 3">
    <name type="scientific">Candidatus Limivivens intestinipullorum</name>
    <dbReference type="NCBI Taxonomy" id="2840858"/>
    <lineage>
        <taxon>Bacteria</taxon>
        <taxon>Bacillati</taxon>
        <taxon>Bacillota</taxon>
        <taxon>Clostridia</taxon>
        <taxon>Lachnospirales</taxon>
        <taxon>Lachnospiraceae</taxon>
        <taxon>Lachnospiraceae incertae sedis</taxon>
        <taxon>Candidatus Limivivens</taxon>
    </lineage>
</organism>
<accession>A0A9D1JKY3</accession>
<dbReference type="Pfam" id="PF13274">
    <property type="entry name" value="SocA_Panacea"/>
    <property type="match status" value="1"/>
</dbReference>
<feature type="domain" description="Antitoxin SocA-like Panacea" evidence="1">
    <location>
        <begin position="25"/>
        <end position="115"/>
    </location>
</feature>
<gene>
    <name evidence="2" type="ORF">IAB44_11800</name>
</gene>
<dbReference type="AlphaFoldDB" id="A0A9D1JKY3"/>
<reference evidence="2" key="1">
    <citation type="submission" date="2020-10" db="EMBL/GenBank/DDBJ databases">
        <authorList>
            <person name="Gilroy R."/>
        </authorList>
    </citation>
    <scope>NUCLEOTIDE SEQUENCE</scope>
    <source>
        <strain evidence="2">CHK190-19873</strain>
    </source>
</reference>
<sequence>MNKSEDIFALAKAFLSISKMTNKKLQKLCYYAKAWYLALYDRNLISEQFQAWVHGAVQPALYQKYKRYGYSDIPKFTNIQEIPEEFLSFAKEIYASYGHLTGDELESINHQETPWIEARGDCKPWENCSNEISEESMKTFYRKMMV</sequence>
<dbReference type="Proteomes" id="UP000823935">
    <property type="component" value="Unassembled WGS sequence"/>
</dbReference>
<protein>
    <submittedName>
        <fullName evidence="2">DUF4065 domain-containing protein</fullName>
    </submittedName>
</protein>